<evidence type="ECO:0000313" key="4">
    <source>
        <dbReference type="Proteomes" id="UP001595379"/>
    </source>
</evidence>
<reference evidence="4" key="1">
    <citation type="journal article" date="2019" name="Int. J. Syst. Evol. Microbiol.">
        <title>The Global Catalogue of Microorganisms (GCM) 10K type strain sequencing project: providing services to taxonomists for standard genome sequencing and annotation.</title>
        <authorList>
            <consortium name="The Broad Institute Genomics Platform"/>
            <consortium name="The Broad Institute Genome Sequencing Center for Infectious Disease"/>
            <person name="Wu L."/>
            <person name="Ma J."/>
        </authorList>
    </citation>
    <scope>NUCLEOTIDE SEQUENCE [LARGE SCALE GENOMIC DNA]</scope>
    <source>
        <strain evidence="4">KCTC 52487</strain>
    </source>
</reference>
<accession>A0ABV6ZZU5</accession>
<evidence type="ECO:0000313" key="3">
    <source>
        <dbReference type="EMBL" id="MFC2926939.1"/>
    </source>
</evidence>
<proteinExistence type="predicted"/>
<organism evidence="3 4">
    <name type="scientific">Hyphobacterium vulgare</name>
    <dbReference type="NCBI Taxonomy" id="1736751"/>
    <lineage>
        <taxon>Bacteria</taxon>
        <taxon>Pseudomonadati</taxon>
        <taxon>Pseudomonadota</taxon>
        <taxon>Alphaproteobacteria</taxon>
        <taxon>Maricaulales</taxon>
        <taxon>Maricaulaceae</taxon>
        <taxon>Hyphobacterium</taxon>
    </lineage>
</organism>
<feature type="region of interest" description="Disordered" evidence="1">
    <location>
        <begin position="42"/>
        <end position="65"/>
    </location>
</feature>
<gene>
    <name evidence="3" type="ORF">ACFOOR_12545</name>
</gene>
<dbReference type="Proteomes" id="UP001595379">
    <property type="component" value="Unassembled WGS sequence"/>
</dbReference>
<name>A0ABV6ZZU5_9PROT</name>
<feature type="region of interest" description="Disordered" evidence="1">
    <location>
        <begin position="112"/>
        <end position="146"/>
    </location>
</feature>
<feature type="chain" id="PRO_5046240958" evidence="2">
    <location>
        <begin position="25"/>
        <end position="146"/>
    </location>
</feature>
<sequence>MKMLTPLFLTAGALALLVSTPSLGQSTETISLNYERITTQTQAGVEPDEIDNRATDAQATTAQSRRRGAVVVEDIRASDDAPQAGLLLPAVQNVQAQGNRPQPRTPVLLEVEDIEGETTENAAPANPRGTRPGTARPGRAAPGNRH</sequence>
<comment type="caution">
    <text evidence="3">The sequence shown here is derived from an EMBL/GenBank/DDBJ whole genome shotgun (WGS) entry which is preliminary data.</text>
</comment>
<evidence type="ECO:0000256" key="1">
    <source>
        <dbReference type="SAM" id="MobiDB-lite"/>
    </source>
</evidence>
<dbReference type="EMBL" id="JBHRSV010000028">
    <property type="protein sequence ID" value="MFC2926939.1"/>
    <property type="molecule type" value="Genomic_DNA"/>
</dbReference>
<keyword evidence="2" id="KW-0732">Signal</keyword>
<dbReference type="RefSeq" id="WP_343162926.1">
    <property type="nucleotide sequence ID" value="NZ_JBHRSV010000028.1"/>
</dbReference>
<evidence type="ECO:0000256" key="2">
    <source>
        <dbReference type="SAM" id="SignalP"/>
    </source>
</evidence>
<feature type="compositionally biased region" description="Low complexity" evidence="1">
    <location>
        <begin position="127"/>
        <end position="146"/>
    </location>
</feature>
<keyword evidence="4" id="KW-1185">Reference proteome</keyword>
<protein>
    <submittedName>
        <fullName evidence="3">Uncharacterized protein</fullName>
    </submittedName>
</protein>
<feature type="signal peptide" evidence="2">
    <location>
        <begin position="1"/>
        <end position="24"/>
    </location>
</feature>